<dbReference type="STRING" id="315456.RF_0047"/>
<feature type="compositionally biased region" description="Low complexity" evidence="6">
    <location>
        <begin position="35"/>
        <end position="71"/>
    </location>
</feature>
<gene>
    <name evidence="8" type="ordered locus">RF_0047</name>
</gene>
<dbReference type="SUPFAM" id="SSF103515">
    <property type="entry name" value="Autotransporter"/>
    <property type="match status" value="1"/>
</dbReference>
<sequence length="492" mass="54711">MNFRNGLQVQQAGQAAAQEVAQQQVRVNSQTQAMQAQAQQGQAQQNQQQVQQNQQQVQQQNQQQQQAQAQREANERARQQRLQAEREENARREQQQQQQEEERRNENERLAQQEANERAIAEENNRRIEEQRLQAEYQQRQANEIRVAEEYVKKPESQKLAEAINNTIVAHTENTFVAEVQKEVIREKSALVMKNPEKHAVELAKELINNKAELKEVAKVANDDTVVVSKTKQEQSLLFVANLAQVAPDNAKKVVEHLTEQGTRSVSVANVTAEAVTANINNHLSGGTMIAVAAGDEETPIITKKGLWVAGTFGSSTQDAYKGNPSYKGTVSGGTIGGDLYIGENSLVGLAYSRMNSDFKFKGSSTGDKLSAESDIISLYGQQQFSNGLILQEIFSASNSKINKKDLRPVGPNSYKTASGKYTSKAYGFEGNVGYQFSPVDGINLMPNIGIRYNTYKDNAYTETGTGVNNMYVAGKSGNFNYRDCRHKINRS</sequence>
<comment type="subcellular location">
    <subcellularLocation>
        <location evidence="1">Cell outer membrane</location>
    </subcellularLocation>
</comment>
<dbReference type="eggNOG" id="COG3468">
    <property type="taxonomic scope" value="Bacteria"/>
</dbReference>
<evidence type="ECO:0000256" key="6">
    <source>
        <dbReference type="SAM" id="MobiDB-lite"/>
    </source>
</evidence>
<dbReference type="InterPro" id="IPR036709">
    <property type="entry name" value="Autotransporte_beta_dom_sf"/>
</dbReference>
<dbReference type="PROSITE" id="PS51208">
    <property type="entry name" value="AUTOTRANSPORTER"/>
    <property type="match status" value="1"/>
</dbReference>
<dbReference type="GO" id="GO:0009279">
    <property type="term" value="C:cell outer membrane"/>
    <property type="evidence" value="ECO:0007669"/>
    <property type="project" value="UniProtKB-SubCell"/>
</dbReference>
<dbReference type="InterPro" id="IPR006315">
    <property type="entry name" value="OM_autotransptr_brl_dom"/>
</dbReference>
<dbReference type="Gene3D" id="2.40.128.130">
    <property type="entry name" value="Autotransporter beta-domain"/>
    <property type="match status" value="1"/>
</dbReference>
<organism evidence="8 9">
    <name type="scientific">Rickettsia felis (strain ATCC VR-1525 / URRWXCal2)</name>
    <name type="common">Rickettsia azadi</name>
    <dbReference type="NCBI Taxonomy" id="315456"/>
    <lineage>
        <taxon>Bacteria</taxon>
        <taxon>Pseudomonadati</taxon>
        <taxon>Pseudomonadota</taxon>
        <taxon>Alphaproteobacteria</taxon>
        <taxon>Rickettsiales</taxon>
        <taxon>Rickettsiaceae</taxon>
        <taxon>Rickettsieae</taxon>
        <taxon>Rickettsia</taxon>
        <taxon>spotted fever group</taxon>
    </lineage>
</organism>
<dbReference type="Pfam" id="PF03797">
    <property type="entry name" value="Autotransporter"/>
    <property type="match status" value="1"/>
</dbReference>
<dbReference type="InterPro" id="IPR005546">
    <property type="entry name" value="Autotransporte_beta"/>
</dbReference>
<keyword evidence="4" id="KW-0472">Membrane</keyword>
<evidence type="ECO:0000256" key="1">
    <source>
        <dbReference type="ARBA" id="ARBA00004442"/>
    </source>
</evidence>
<reference evidence="8 9" key="1">
    <citation type="journal article" date="2005" name="PLoS Biol.">
        <title>The genome sequence of Rickettsia felis identifies the first putative conjugative plasmid in an obligate intracellular parasite.</title>
        <authorList>
            <person name="Ogata H."/>
            <person name="Renesto P."/>
            <person name="Audic S."/>
            <person name="Robert C."/>
            <person name="Blanc G."/>
            <person name="Fournier P.E."/>
            <person name="Parinello H."/>
            <person name="Claverie J.M."/>
            <person name="Raoult D."/>
        </authorList>
    </citation>
    <scope>NUCLEOTIDE SEQUENCE [LARGE SCALE GENOMIC DNA]</scope>
    <source>
        <strain evidence="9">ATCC VR-1525 / URRWXCal2</strain>
    </source>
</reference>
<dbReference type="EMBL" id="CP000053">
    <property type="protein sequence ID" value="AAY60898.1"/>
    <property type="molecule type" value="Genomic_DNA"/>
</dbReference>
<evidence type="ECO:0000259" key="7">
    <source>
        <dbReference type="PROSITE" id="PS51208"/>
    </source>
</evidence>
<dbReference type="AlphaFoldDB" id="Q4UNG0"/>
<dbReference type="NCBIfam" id="TIGR01414">
    <property type="entry name" value="autotrans_barl"/>
    <property type="match status" value="1"/>
</dbReference>
<evidence type="ECO:0000256" key="4">
    <source>
        <dbReference type="ARBA" id="ARBA00023136"/>
    </source>
</evidence>
<name>Q4UNG0_RICFE</name>
<keyword evidence="9" id="KW-1185">Reference proteome</keyword>
<evidence type="ECO:0000256" key="2">
    <source>
        <dbReference type="ARBA" id="ARBA00022452"/>
    </source>
</evidence>
<keyword evidence="5" id="KW-0998">Cell outer membrane</keyword>
<keyword evidence="3" id="KW-0812">Transmembrane</keyword>
<evidence type="ECO:0000256" key="3">
    <source>
        <dbReference type="ARBA" id="ARBA00022692"/>
    </source>
</evidence>
<dbReference type="HOGENOM" id="CLU_554202_0_0_5"/>
<evidence type="ECO:0000313" key="8">
    <source>
        <dbReference type="EMBL" id="AAY60898.1"/>
    </source>
</evidence>
<dbReference type="KEGG" id="rfe:RF_0047"/>
<evidence type="ECO:0000313" key="9">
    <source>
        <dbReference type="Proteomes" id="UP000008548"/>
    </source>
</evidence>
<feature type="region of interest" description="Disordered" evidence="6">
    <location>
        <begin position="1"/>
        <end position="111"/>
    </location>
</feature>
<protein>
    <submittedName>
        <fullName evidence="8">Cell surface antigen-like protein Sca10</fullName>
    </submittedName>
</protein>
<feature type="compositionally biased region" description="Basic and acidic residues" evidence="6">
    <location>
        <begin position="72"/>
        <end position="111"/>
    </location>
</feature>
<feature type="domain" description="Autotransporter" evidence="7">
    <location>
        <begin position="300"/>
        <end position="492"/>
    </location>
</feature>
<accession>Q4UNG0</accession>
<feature type="compositionally biased region" description="Low complexity" evidence="6">
    <location>
        <begin position="8"/>
        <end position="25"/>
    </location>
</feature>
<evidence type="ECO:0000256" key="5">
    <source>
        <dbReference type="ARBA" id="ARBA00023237"/>
    </source>
</evidence>
<keyword evidence="2" id="KW-1134">Transmembrane beta strand</keyword>
<proteinExistence type="predicted"/>
<dbReference type="Proteomes" id="UP000008548">
    <property type="component" value="Chromosome"/>
</dbReference>